<dbReference type="Pfam" id="PF08719">
    <property type="entry name" value="NADAR"/>
    <property type="match status" value="1"/>
</dbReference>
<dbReference type="InterPro" id="IPR012816">
    <property type="entry name" value="NADAR"/>
</dbReference>
<dbReference type="CDD" id="cd15457">
    <property type="entry name" value="NADAR"/>
    <property type="match status" value="1"/>
</dbReference>
<name>A0A9P7GN96_9AGAR</name>
<sequence length="293" mass="32859">MNPSITNSPLATALVHTRQTLTITSTLAPAPGSPSPVSRSSSHSYRYEDRRSALIIESDRLLPQAYLNQIFTLPEVVEGSQESQSLPTSPTPSNRALAESQKSRGTSRSSYYRKSHIPSDLLSSPKPSPPGSPAPPKSPRPRSRILFYHKHDLHYGFTNFSDHPVIYKGKKYPTSEHLFQSFKFQEHRPGLAEHIRTCSERPSVAFSEARRFQPEVRPDWKQVNIAKMDTTLELKFTQHEDLKEELLATGDAELVEDSDKDAFWGVGADGKGRNELGKALERLRAKLRQDLAS</sequence>
<dbReference type="SUPFAM" id="SSF143990">
    <property type="entry name" value="YbiA-like"/>
    <property type="match status" value="1"/>
</dbReference>
<dbReference type="OrthoDB" id="206452at2759"/>
<dbReference type="AlphaFoldDB" id="A0A9P7GN96"/>
<feature type="region of interest" description="Disordered" evidence="1">
    <location>
        <begin position="26"/>
        <end position="46"/>
    </location>
</feature>
<dbReference type="Gene3D" id="1.10.357.40">
    <property type="entry name" value="YbiA-like"/>
    <property type="match status" value="1"/>
</dbReference>
<reference evidence="3" key="1">
    <citation type="submission" date="2021-02" db="EMBL/GenBank/DDBJ databases">
        <authorList>
            <person name="Nieuwenhuis M."/>
            <person name="Van De Peppel L.J.J."/>
        </authorList>
    </citation>
    <scope>NUCLEOTIDE SEQUENCE</scope>
    <source>
        <strain evidence="3">D49</strain>
    </source>
</reference>
<dbReference type="InterPro" id="IPR037238">
    <property type="entry name" value="YbiA-like_sf"/>
</dbReference>
<proteinExistence type="predicted"/>
<evidence type="ECO:0000259" key="2">
    <source>
        <dbReference type="Pfam" id="PF08719"/>
    </source>
</evidence>
<feature type="compositionally biased region" description="Pro residues" evidence="1">
    <location>
        <begin position="126"/>
        <end position="138"/>
    </location>
</feature>
<feature type="compositionally biased region" description="Polar residues" evidence="1">
    <location>
        <begin position="81"/>
        <end position="94"/>
    </location>
</feature>
<comment type="caution">
    <text evidence="3">The sequence shown here is derived from an EMBL/GenBank/DDBJ whole genome shotgun (WGS) entry which is preliminary data.</text>
</comment>
<keyword evidence="4" id="KW-1185">Reference proteome</keyword>
<protein>
    <recommendedName>
        <fullName evidence="2">NADAR domain-containing protein</fullName>
    </recommendedName>
</protein>
<feature type="compositionally biased region" description="Low complexity" evidence="1">
    <location>
        <begin position="35"/>
        <end position="44"/>
    </location>
</feature>
<evidence type="ECO:0000313" key="4">
    <source>
        <dbReference type="Proteomes" id="UP000717328"/>
    </source>
</evidence>
<organism evidence="3 4">
    <name type="scientific">Sphagnurus paluster</name>
    <dbReference type="NCBI Taxonomy" id="117069"/>
    <lineage>
        <taxon>Eukaryota</taxon>
        <taxon>Fungi</taxon>
        <taxon>Dikarya</taxon>
        <taxon>Basidiomycota</taxon>
        <taxon>Agaricomycotina</taxon>
        <taxon>Agaricomycetes</taxon>
        <taxon>Agaricomycetidae</taxon>
        <taxon>Agaricales</taxon>
        <taxon>Tricholomatineae</taxon>
        <taxon>Lyophyllaceae</taxon>
        <taxon>Sphagnurus</taxon>
    </lineage>
</organism>
<gene>
    <name evidence="3" type="ORF">H0H81_001611</name>
</gene>
<feature type="domain" description="NADAR" evidence="2">
    <location>
        <begin position="147"/>
        <end position="288"/>
    </location>
</feature>
<dbReference type="NCBIfam" id="TIGR02464">
    <property type="entry name" value="ribofla_fusion"/>
    <property type="match status" value="1"/>
</dbReference>
<dbReference type="Proteomes" id="UP000717328">
    <property type="component" value="Unassembled WGS sequence"/>
</dbReference>
<evidence type="ECO:0000313" key="3">
    <source>
        <dbReference type="EMBL" id="KAG5653228.1"/>
    </source>
</evidence>
<feature type="region of interest" description="Disordered" evidence="1">
    <location>
        <begin position="81"/>
        <end position="142"/>
    </location>
</feature>
<accession>A0A9P7GN96</accession>
<reference evidence="3" key="2">
    <citation type="submission" date="2021-10" db="EMBL/GenBank/DDBJ databases">
        <title>Phylogenomics reveals ancestral predisposition of the termite-cultivated fungus Termitomyces towards a domesticated lifestyle.</title>
        <authorList>
            <person name="Auxier B."/>
            <person name="Grum-Grzhimaylo A."/>
            <person name="Cardenas M.E."/>
            <person name="Lodge J.D."/>
            <person name="Laessoe T."/>
            <person name="Pedersen O."/>
            <person name="Smith M.E."/>
            <person name="Kuyper T.W."/>
            <person name="Franco-Molano E.A."/>
            <person name="Baroni T.J."/>
            <person name="Aanen D.K."/>
        </authorList>
    </citation>
    <scope>NUCLEOTIDE SEQUENCE</scope>
    <source>
        <strain evidence="3">D49</strain>
    </source>
</reference>
<evidence type="ECO:0000256" key="1">
    <source>
        <dbReference type="SAM" id="MobiDB-lite"/>
    </source>
</evidence>
<dbReference type="EMBL" id="JABCKI010000065">
    <property type="protein sequence ID" value="KAG5653228.1"/>
    <property type="molecule type" value="Genomic_DNA"/>
</dbReference>